<dbReference type="Proteomes" id="UP001310022">
    <property type="component" value="Unassembled WGS sequence"/>
</dbReference>
<evidence type="ECO:0000313" key="14">
    <source>
        <dbReference type="EMBL" id="GJM61021.1"/>
    </source>
</evidence>
<dbReference type="Pfam" id="PF01288">
    <property type="entry name" value="HPPK"/>
    <property type="match status" value="1"/>
</dbReference>
<comment type="caution">
    <text evidence="14">The sequence shown here is derived from an EMBL/GenBank/DDBJ whole genome shotgun (WGS) entry which is preliminary data.</text>
</comment>
<evidence type="ECO:0000256" key="2">
    <source>
        <dbReference type="ARBA" id="ARBA00005810"/>
    </source>
</evidence>
<organism evidence="14 15">
    <name type="scientific">Persicobacter diffluens</name>
    <dbReference type="NCBI Taxonomy" id="981"/>
    <lineage>
        <taxon>Bacteria</taxon>
        <taxon>Pseudomonadati</taxon>
        <taxon>Bacteroidota</taxon>
        <taxon>Cytophagia</taxon>
        <taxon>Cytophagales</taxon>
        <taxon>Persicobacteraceae</taxon>
        <taxon>Persicobacter</taxon>
    </lineage>
</organism>
<evidence type="ECO:0000256" key="12">
    <source>
        <dbReference type="ARBA" id="ARBA00033413"/>
    </source>
</evidence>
<dbReference type="GO" id="GO:0003848">
    <property type="term" value="F:2-amino-4-hydroxy-6-hydroxymethyldihydropteridine diphosphokinase activity"/>
    <property type="evidence" value="ECO:0007669"/>
    <property type="project" value="UniProtKB-EC"/>
</dbReference>
<keyword evidence="8" id="KW-0067">ATP-binding</keyword>
<evidence type="ECO:0000259" key="13">
    <source>
        <dbReference type="PROSITE" id="PS00794"/>
    </source>
</evidence>
<keyword evidence="7" id="KW-0418">Kinase</keyword>
<evidence type="ECO:0000256" key="9">
    <source>
        <dbReference type="ARBA" id="ARBA00022909"/>
    </source>
</evidence>
<accession>A0AAN4VXS7</accession>
<dbReference type="PANTHER" id="PTHR43071">
    <property type="entry name" value="2-AMINO-4-HYDROXY-6-HYDROXYMETHYLDIHYDROPTERIDINE PYROPHOSPHOKINASE"/>
    <property type="match status" value="1"/>
</dbReference>
<gene>
    <name evidence="14" type="primary">folK</name>
    <name evidence="14" type="ORF">PEDI_15730</name>
</gene>
<evidence type="ECO:0000256" key="8">
    <source>
        <dbReference type="ARBA" id="ARBA00022840"/>
    </source>
</evidence>
<dbReference type="GO" id="GO:0005524">
    <property type="term" value="F:ATP binding"/>
    <property type="evidence" value="ECO:0007669"/>
    <property type="project" value="UniProtKB-KW"/>
</dbReference>
<keyword evidence="15" id="KW-1185">Reference proteome</keyword>
<dbReference type="PROSITE" id="PS00794">
    <property type="entry name" value="HPPK"/>
    <property type="match status" value="1"/>
</dbReference>
<dbReference type="RefSeq" id="WP_338236650.1">
    <property type="nucleotide sequence ID" value="NZ_BQKE01000001.1"/>
</dbReference>
<evidence type="ECO:0000256" key="10">
    <source>
        <dbReference type="ARBA" id="ARBA00029409"/>
    </source>
</evidence>
<keyword evidence="6" id="KW-0547">Nucleotide-binding</keyword>
<dbReference type="EC" id="2.7.6.3" evidence="3"/>
<comment type="similarity">
    <text evidence="2">Belongs to the HPPK family.</text>
</comment>
<dbReference type="Gene3D" id="3.30.70.560">
    <property type="entry name" value="7,8-Dihydro-6-hydroxymethylpterin-pyrophosphokinase HPPK"/>
    <property type="match status" value="1"/>
</dbReference>
<evidence type="ECO:0000256" key="4">
    <source>
        <dbReference type="ARBA" id="ARBA00016218"/>
    </source>
</evidence>
<dbReference type="SUPFAM" id="SSF55083">
    <property type="entry name" value="6-hydroxymethyl-7,8-dihydropterin pyrophosphokinase, HPPK"/>
    <property type="match status" value="1"/>
</dbReference>
<name>A0AAN4VXS7_9BACT</name>
<keyword evidence="9" id="KW-0289">Folate biosynthesis</keyword>
<evidence type="ECO:0000256" key="7">
    <source>
        <dbReference type="ARBA" id="ARBA00022777"/>
    </source>
</evidence>
<sequence length="162" mass="18759">MKGVYLLLGSNLQDREKLLREAAETIDLRLGKVLRKSNIYETEAWGVREQPLFLNQVLEIETALAPMDLLLGIQQIEKQLGRVRHERWGERTIDIDILFYGNEQINAQRLTVPHPEIQNRKFTLLPMAEIAGSFQHPVFQKDMKALLSDCKDDLKVWVYSAD</sequence>
<reference evidence="14 15" key="1">
    <citation type="submission" date="2021-12" db="EMBL/GenBank/DDBJ databases">
        <title>Genome sequencing of bacteria with rrn-lacking chromosome and rrn-plasmid.</title>
        <authorList>
            <person name="Anda M."/>
            <person name="Iwasaki W."/>
        </authorList>
    </citation>
    <scope>NUCLEOTIDE SEQUENCE [LARGE SCALE GENOMIC DNA]</scope>
    <source>
        <strain evidence="14 15">NBRC 15940</strain>
    </source>
</reference>
<dbReference type="GO" id="GO:0016301">
    <property type="term" value="F:kinase activity"/>
    <property type="evidence" value="ECO:0007669"/>
    <property type="project" value="UniProtKB-KW"/>
</dbReference>
<dbReference type="PANTHER" id="PTHR43071:SF1">
    <property type="entry name" value="2-AMINO-4-HYDROXY-6-HYDROXYMETHYLDIHYDROPTERIDINE PYROPHOSPHOKINASE"/>
    <property type="match status" value="1"/>
</dbReference>
<evidence type="ECO:0000256" key="11">
    <source>
        <dbReference type="ARBA" id="ARBA00029766"/>
    </source>
</evidence>
<dbReference type="NCBIfam" id="TIGR01498">
    <property type="entry name" value="folK"/>
    <property type="match status" value="1"/>
</dbReference>
<comment type="function">
    <text evidence="10">Catalyzes the transfer of pyrophosphate from adenosine triphosphate (ATP) to 6-hydroxymethyl-7,8-dihydropterin, an enzymatic step in folate biosynthesis pathway.</text>
</comment>
<dbReference type="EMBL" id="BQKE01000001">
    <property type="protein sequence ID" value="GJM61021.1"/>
    <property type="molecule type" value="Genomic_DNA"/>
</dbReference>
<evidence type="ECO:0000256" key="6">
    <source>
        <dbReference type="ARBA" id="ARBA00022741"/>
    </source>
</evidence>
<comment type="pathway">
    <text evidence="1">Cofactor biosynthesis; tetrahydrofolate biosynthesis; 2-amino-4-hydroxy-6-hydroxymethyl-7,8-dihydropteridine diphosphate from 7,8-dihydroneopterin triphosphate: step 4/4.</text>
</comment>
<protein>
    <recommendedName>
        <fullName evidence="4">2-amino-4-hydroxy-6-hydroxymethyldihydropteridine pyrophosphokinase</fullName>
        <ecNumber evidence="3">2.7.6.3</ecNumber>
    </recommendedName>
    <alternativeName>
        <fullName evidence="11">6-hydroxymethyl-7,8-dihydropterin pyrophosphokinase</fullName>
    </alternativeName>
    <alternativeName>
        <fullName evidence="12">7,8-dihydro-6-hydroxymethylpterin-pyrophosphokinase</fullName>
    </alternativeName>
</protein>
<evidence type="ECO:0000256" key="1">
    <source>
        <dbReference type="ARBA" id="ARBA00005051"/>
    </source>
</evidence>
<dbReference type="GO" id="GO:0046656">
    <property type="term" value="P:folic acid biosynthetic process"/>
    <property type="evidence" value="ECO:0007669"/>
    <property type="project" value="UniProtKB-KW"/>
</dbReference>
<keyword evidence="5" id="KW-0808">Transferase</keyword>
<evidence type="ECO:0000256" key="3">
    <source>
        <dbReference type="ARBA" id="ARBA00013253"/>
    </source>
</evidence>
<evidence type="ECO:0000313" key="15">
    <source>
        <dbReference type="Proteomes" id="UP001310022"/>
    </source>
</evidence>
<dbReference type="CDD" id="cd00483">
    <property type="entry name" value="HPPK"/>
    <property type="match status" value="1"/>
</dbReference>
<dbReference type="InterPro" id="IPR000550">
    <property type="entry name" value="Hppk"/>
</dbReference>
<evidence type="ECO:0000256" key="5">
    <source>
        <dbReference type="ARBA" id="ARBA00022679"/>
    </source>
</evidence>
<feature type="domain" description="7,8-dihydro-6-hydroxymethylpterin-pyrophosphokinase" evidence="13">
    <location>
        <begin position="87"/>
        <end position="98"/>
    </location>
</feature>
<dbReference type="AlphaFoldDB" id="A0AAN4VXS7"/>
<dbReference type="InterPro" id="IPR035907">
    <property type="entry name" value="Hppk_sf"/>
</dbReference>
<proteinExistence type="inferred from homology"/>